<sequence>MNLQDFYQFLDDVVESNADADDLFASSYIRGFVSLHAAAFGDESQPLSQALASKVSEELVNAKNELTPQDQAIVAAYWQTLTPKFSA</sequence>
<name>A0A1H9ZNS6_THASX</name>
<reference evidence="1 2" key="1">
    <citation type="submission" date="2016-10" db="EMBL/GenBank/DDBJ databases">
        <authorList>
            <person name="de Groot N.N."/>
        </authorList>
    </citation>
    <scope>NUCLEOTIDE SEQUENCE [LARGE SCALE GENOMIC DNA]</scope>
    <source>
        <strain evidence="1 2">DSM 19706</strain>
    </source>
</reference>
<dbReference type="InterPro" id="IPR014987">
    <property type="entry name" value="UPF_YfcL"/>
</dbReference>
<gene>
    <name evidence="1" type="ORF">SAMN05660429_00514</name>
</gene>
<dbReference type="STRING" id="349064.SAMN05660429_00514"/>
<evidence type="ECO:0000313" key="1">
    <source>
        <dbReference type="EMBL" id="SES82849.1"/>
    </source>
</evidence>
<dbReference type="Pfam" id="PF08891">
    <property type="entry name" value="YfcL"/>
    <property type="match status" value="1"/>
</dbReference>
<organism evidence="1 2">
    <name type="scientific">Thalassotalea agarivorans</name>
    <name type="common">Thalassomonas agarivorans</name>
    <dbReference type="NCBI Taxonomy" id="349064"/>
    <lineage>
        <taxon>Bacteria</taxon>
        <taxon>Pseudomonadati</taxon>
        <taxon>Pseudomonadota</taxon>
        <taxon>Gammaproteobacteria</taxon>
        <taxon>Alteromonadales</taxon>
        <taxon>Colwelliaceae</taxon>
        <taxon>Thalassotalea</taxon>
    </lineage>
</organism>
<dbReference type="Proteomes" id="UP000199308">
    <property type="component" value="Unassembled WGS sequence"/>
</dbReference>
<accession>A0A1H9ZNS6</accession>
<dbReference type="EMBL" id="FOHK01000002">
    <property type="protein sequence ID" value="SES82849.1"/>
    <property type="molecule type" value="Genomic_DNA"/>
</dbReference>
<proteinExistence type="predicted"/>
<keyword evidence="2" id="KW-1185">Reference proteome</keyword>
<dbReference type="RefSeq" id="WP_093327432.1">
    <property type="nucleotide sequence ID" value="NZ_AP027363.1"/>
</dbReference>
<evidence type="ECO:0000313" key="2">
    <source>
        <dbReference type="Proteomes" id="UP000199308"/>
    </source>
</evidence>
<dbReference type="OrthoDB" id="5600394at2"/>
<protein>
    <submittedName>
        <fullName evidence="1">YfcL protein</fullName>
    </submittedName>
</protein>
<dbReference type="AlphaFoldDB" id="A0A1H9ZNS6"/>